<name>A0A498HIB7_MALDO</name>
<gene>
    <name evidence="1" type="ORF">DVH24_018571</name>
</gene>
<accession>A0A498HIB7</accession>
<evidence type="ECO:0000313" key="2">
    <source>
        <dbReference type="Proteomes" id="UP000290289"/>
    </source>
</evidence>
<organism evidence="1 2">
    <name type="scientific">Malus domestica</name>
    <name type="common">Apple</name>
    <name type="synonym">Pyrus malus</name>
    <dbReference type="NCBI Taxonomy" id="3750"/>
    <lineage>
        <taxon>Eukaryota</taxon>
        <taxon>Viridiplantae</taxon>
        <taxon>Streptophyta</taxon>
        <taxon>Embryophyta</taxon>
        <taxon>Tracheophyta</taxon>
        <taxon>Spermatophyta</taxon>
        <taxon>Magnoliopsida</taxon>
        <taxon>eudicotyledons</taxon>
        <taxon>Gunneridae</taxon>
        <taxon>Pentapetalae</taxon>
        <taxon>rosids</taxon>
        <taxon>fabids</taxon>
        <taxon>Rosales</taxon>
        <taxon>Rosaceae</taxon>
        <taxon>Amygdaloideae</taxon>
        <taxon>Maleae</taxon>
        <taxon>Malus</taxon>
    </lineage>
</organism>
<protein>
    <submittedName>
        <fullName evidence="1">Uncharacterized protein</fullName>
    </submittedName>
</protein>
<reference evidence="1 2" key="1">
    <citation type="submission" date="2018-10" db="EMBL/GenBank/DDBJ databases">
        <title>A high-quality apple genome assembly.</title>
        <authorList>
            <person name="Hu J."/>
        </authorList>
    </citation>
    <scope>NUCLEOTIDE SEQUENCE [LARGE SCALE GENOMIC DNA]</scope>
    <source>
        <strain evidence="2">cv. HFTH1</strain>
        <tissue evidence="1">Young leaf</tissue>
    </source>
</reference>
<sequence length="245" mass="27874">MMRQVLEHSIKAMEILLLDENSDKNVPTVSIICIYFVKWLHLIWQDIDCLCPNKLTNLHDDVALRHREVDGDRVYDFLGGLYPQLTRFSCSLLCLVYVMWLPNLAKSMPVDLLWLLPMFLLTQGLCEVPRPILSKEAKSVHLVVEITFLRSALRYMDTSTGGMSIMPLRGIVAFRLLVMINKFRDHTKPWVSTALLPYSTVQFLSNLIISHSQLKVERDTISRLGSSLSINGGKASRHSPLPDPA</sequence>
<evidence type="ECO:0000313" key="1">
    <source>
        <dbReference type="EMBL" id="RXH71216.1"/>
    </source>
</evidence>
<dbReference type="EMBL" id="RDQH01000342">
    <property type="protein sequence ID" value="RXH71216.1"/>
    <property type="molecule type" value="Genomic_DNA"/>
</dbReference>
<comment type="caution">
    <text evidence="1">The sequence shown here is derived from an EMBL/GenBank/DDBJ whole genome shotgun (WGS) entry which is preliminary data.</text>
</comment>
<dbReference type="AlphaFoldDB" id="A0A498HIB7"/>
<keyword evidence="2" id="KW-1185">Reference proteome</keyword>
<dbReference type="Proteomes" id="UP000290289">
    <property type="component" value="Chromosome 16"/>
</dbReference>
<proteinExistence type="predicted"/>